<dbReference type="AlphaFoldDB" id="A0A8S2Q5P4"/>
<dbReference type="Proteomes" id="UP000681720">
    <property type="component" value="Unassembled WGS sequence"/>
</dbReference>
<evidence type="ECO:0000313" key="1">
    <source>
        <dbReference type="EMBL" id="CAF4079546.1"/>
    </source>
</evidence>
<name>A0A8S2Q5P4_9BILA</name>
<protein>
    <submittedName>
        <fullName evidence="1">Uncharacterized protein</fullName>
    </submittedName>
</protein>
<gene>
    <name evidence="1" type="ORF">GIL414_LOCUS15984</name>
</gene>
<sequence>MNQKPNTHYSDNSQSNANNKNIEKKQFVWIKMLNEAKKFKEEFQIRLINENQFKSLSKETLLNILYERRCPYKYNFANTQSLNEYSLIVTTIKWSNEQENSDEILKDFIYLFDFSQLTMEQKQNIELSLKIGQSYLYSILNKSKLLSKELINKYHLSDNCLSWRLFYTSPKLFNISSRFEFEQTLQPIIYVLEQNSLHEKTLINISIDDTITLVLDICKDALSRQSQLTNSNESKITFQIQSGLFNAYLESKLYSIRRKFLLDIDYFLTISEDRIQIYQNDPRNSFIVFMYDAKLANKIISVDLTRFDRNILRNRNHPKVNRHEFFYFEIFVLSDDRQISSSYYPIISYYDEEYYTQNYFNEQIENYEYVEYLTEK</sequence>
<comment type="caution">
    <text evidence="1">The sequence shown here is derived from an EMBL/GenBank/DDBJ whole genome shotgun (WGS) entry which is preliminary data.</text>
</comment>
<accession>A0A8S2Q5P4</accession>
<dbReference type="EMBL" id="CAJOBJ010007176">
    <property type="protein sequence ID" value="CAF4079546.1"/>
    <property type="molecule type" value="Genomic_DNA"/>
</dbReference>
<proteinExistence type="predicted"/>
<evidence type="ECO:0000313" key="2">
    <source>
        <dbReference type="Proteomes" id="UP000681720"/>
    </source>
</evidence>
<reference evidence="1" key="1">
    <citation type="submission" date="2021-02" db="EMBL/GenBank/DDBJ databases">
        <authorList>
            <person name="Nowell W R."/>
        </authorList>
    </citation>
    <scope>NUCLEOTIDE SEQUENCE</scope>
</reference>
<organism evidence="1 2">
    <name type="scientific">Rotaria magnacalcarata</name>
    <dbReference type="NCBI Taxonomy" id="392030"/>
    <lineage>
        <taxon>Eukaryota</taxon>
        <taxon>Metazoa</taxon>
        <taxon>Spiralia</taxon>
        <taxon>Gnathifera</taxon>
        <taxon>Rotifera</taxon>
        <taxon>Eurotatoria</taxon>
        <taxon>Bdelloidea</taxon>
        <taxon>Philodinida</taxon>
        <taxon>Philodinidae</taxon>
        <taxon>Rotaria</taxon>
    </lineage>
</organism>